<dbReference type="OrthoDB" id="6620093at2"/>
<evidence type="ECO:0000313" key="3">
    <source>
        <dbReference type="EMBL" id="RAL24196.1"/>
    </source>
</evidence>
<dbReference type="InterPro" id="IPR050271">
    <property type="entry name" value="UDP-glycosyltransferase"/>
</dbReference>
<dbReference type="Gene3D" id="3.40.50.2000">
    <property type="entry name" value="Glycogen Phosphorylase B"/>
    <property type="match status" value="2"/>
</dbReference>
<protein>
    <submittedName>
        <fullName evidence="3">Uncharacterized protein</fullName>
    </submittedName>
</protein>
<keyword evidence="1" id="KW-0328">Glycosyltransferase</keyword>
<dbReference type="RefSeq" id="WP_113659189.1">
    <property type="nucleotide sequence ID" value="NZ_KZ845667.1"/>
</dbReference>
<dbReference type="PANTHER" id="PTHR48043">
    <property type="entry name" value="EG:EG0003.4 PROTEIN-RELATED"/>
    <property type="match status" value="1"/>
</dbReference>
<name>A0A364K4C2_9BACL</name>
<dbReference type="GO" id="GO:0008194">
    <property type="term" value="F:UDP-glycosyltransferase activity"/>
    <property type="evidence" value="ECO:0007669"/>
    <property type="project" value="InterPro"/>
</dbReference>
<proteinExistence type="predicted"/>
<gene>
    <name evidence="3" type="ORF">DL897_10985</name>
</gene>
<dbReference type="Proteomes" id="UP000251213">
    <property type="component" value="Unassembled WGS sequence"/>
</dbReference>
<dbReference type="InterPro" id="IPR002213">
    <property type="entry name" value="UDP_glucos_trans"/>
</dbReference>
<evidence type="ECO:0000313" key="4">
    <source>
        <dbReference type="Proteomes" id="UP000251213"/>
    </source>
</evidence>
<dbReference type="EMBL" id="QJKK01000005">
    <property type="protein sequence ID" value="RAL24196.1"/>
    <property type="molecule type" value="Genomic_DNA"/>
</dbReference>
<accession>A0A364K4C2</accession>
<dbReference type="AlphaFoldDB" id="A0A364K4C2"/>
<dbReference type="PANTHER" id="PTHR48043:SF145">
    <property type="entry name" value="FI06409P-RELATED"/>
    <property type="match status" value="1"/>
</dbReference>
<evidence type="ECO:0000256" key="1">
    <source>
        <dbReference type="ARBA" id="ARBA00022676"/>
    </source>
</evidence>
<dbReference type="Pfam" id="PF00201">
    <property type="entry name" value="UDPGT"/>
    <property type="match status" value="1"/>
</dbReference>
<organism evidence="3 4">
    <name type="scientific">Thermoflavimicrobium daqui</name>
    <dbReference type="NCBI Taxonomy" id="2137476"/>
    <lineage>
        <taxon>Bacteria</taxon>
        <taxon>Bacillati</taxon>
        <taxon>Bacillota</taxon>
        <taxon>Bacilli</taxon>
        <taxon>Bacillales</taxon>
        <taxon>Thermoactinomycetaceae</taxon>
        <taxon>Thermoflavimicrobium</taxon>
    </lineage>
</organism>
<keyword evidence="4" id="KW-1185">Reference proteome</keyword>
<sequence>MKKILFFTGKSFSHINPIIPLIKRLKEEGYDVYCFSTMNNKDVLEMNGAEFMEYPKGFYDFKCNEKLDVMLDEIDRKINNCTEAHQLKELFWFTIKKDIMNHYDFREQDMLSITNIVRKIQPDVVFRDAVDIAGKQIARRLNMKRIGYITCNLYSDLYFAKDPKYYYSHFLRITEVDDLLSEEEYKNFHSIATDIYAEVATKLNTFQIPTYCHFDPNEKHNIIFSTDFLQPAELNENNEYIIVPPQIESFSEELSFNEDPELYHFIQGEEKLIYIATGSFVTEQDNYYLSLIEAFHSTNYKLLISWNKDEKLVKELLKDYYNPDKLFIRKYLPQKAILKYVSLFITSGGMNSILESIYNQVPMLVKPISAEQVMNGLLIEELGLGLTTYKKREHYMTTGEMILQLLFDSKYKQAIKEYAVELYQSKTEERLDLVIEMLDSI</sequence>
<evidence type="ECO:0000256" key="2">
    <source>
        <dbReference type="ARBA" id="ARBA00022679"/>
    </source>
</evidence>
<dbReference type="CDD" id="cd03784">
    <property type="entry name" value="GT1_Gtf-like"/>
    <property type="match status" value="1"/>
</dbReference>
<keyword evidence="2" id="KW-0808">Transferase</keyword>
<dbReference type="SUPFAM" id="SSF53756">
    <property type="entry name" value="UDP-Glycosyltransferase/glycogen phosphorylase"/>
    <property type="match status" value="1"/>
</dbReference>
<reference evidence="3 4" key="2">
    <citation type="submission" date="2018-06" db="EMBL/GenBank/DDBJ databases">
        <authorList>
            <person name="Zhirakovskaya E."/>
        </authorList>
    </citation>
    <scope>NUCLEOTIDE SEQUENCE [LARGE SCALE GENOMIC DNA]</scope>
    <source>
        <strain evidence="3 4">FBKL4.011</strain>
    </source>
</reference>
<reference evidence="3 4" key="1">
    <citation type="submission" date="2018-06" db="EMBL/GenBank/DDBJ databases">
        <title>Thermoflavimicrobium daqus sp. nov., a thermophilic microbe isolated from Moutai-flavour Daqu.</title>
        <authorList>
            <person name="Wang X."/>
            <person name="Zhou H."/>
        </authorList>
    </citation>
    <scope>NUCLEOTIDE SEQUENCE [LARGE SCALE GENOMIC DNA]</scope>
    <source>
        <strain evidence="3 4">FBKL4.011</strain>
    </source>
</reference>
<comment type="caution">
    <text evidence="3">The sequence shown here is derived from an EMBL/GenBank/DDBJ whole genome shotgun (WGS) entry which is preliminary data.</text>
</comment>